<dbReference type="InterPro" id="IPR005467">
    <property type="entry name" value="His_kinase_dom"/>
</dbReference>
<comment type="catalytic activity">
    <reaction evidence="1">
        <text>ATP + protein L-histidine = ADP + protein N-phospho-L-histidine.</text>
        <dbReference type="EC" id="2.7.13.3"/>
    </reaction>
</comment>
<feature type="transmembrane region" description="Helical" evidence="5">
    <location>
        <begin position="109"/>
        <end position="127"/>
    </location>
</feature>
<feature type="transmembrane region" description="Helical" evidence="5">
    <location>
        <begin position="134"/>
        <end position="156"/>
    </location>
</feature>
<dbReference type="SUPFAM" id="SSF47384">
    <property type="entry name" value="Homodimeric domain of signal transducing histidine kinase"/>
    <property type="match status" value="1"/>
</dbReference>
<dbReference type="AlphaFoldDB" id="A0AB39KSG8"/>
<evidence type="ECO:0000313" key="7">
    <source>
        <dbReference type="EMBL" id="XDO96827.1"/>
    </source>
</evidence>
<evidence type="ECO:0000259" key="6">
    <source>
        <dbReference type="PROSITE" id="PS50109"/>
    </source>
</evidence>
<keyword evidence="5" id="KW-0812">Transmembrane</keyword>
<evidence type="ECO:0000256" key="5">
    <source>
        <dbReference type="SAM" id="Phobius"/>
    </source>
</evidence>
<feature type="transmembrane region" description="Helical" evidence="5">
    <location>
        <begin position="83"/>
        <end position="103"/>
    </location>
</feature>
<dbReference type="Pfam" id="PF00512">
    <property type="entry name" value="HisKA"/>
    <property type="match status" value="1"/>
</dbReference>
<feature type="transmembrane region" description="Helical" evidence="5">
    <location>
        <begin position="162"/>
        <end position="180"/>
    </location>
</feature>
<dbReference type="SMART" id="SM00388">
    <property type="entry name" value="HisKA"/>
    <property type="match status" value="1"/>
</dbReference>
<dbReference type="EMBL" id="CP158375">
    <property type="protein sequence ID" value="XDO96827.1"/>
    <property type="molecule type" value="Genomic_DNA"/>
</dbReference>
<dbReference type="RefSeq" id="WP_369059667.1">
    <property type="nucleotide sequence ID" value="NZ_CP158375.1"/>
</dbReference>
<keyword evidence="5" id="KW-1133">Transmembrane helix</keyword>
<evidence type="ECO:0000256" key="1">
    <source>
        <dbReference type="ARBA" id="ARBA00000085"/>
    </source>
</evidence>
<keyword evidence="3" id="KW-0808">Transferase</keyword>
<protein>
    <recommendedName>
        <fullName evidence="2">histidine kinase</fullName>
        <ecNumber evidence="2">2.7.13.3</ecNumber>
    </recommendedName>
</protein>
<accession>A0AB39KSG8</accession>
<sequence>MLRDDEELRRGLVASAHERLRQAPVRLSTLIAMSWAFYELGEARFILPWLVANVIGQGIEFLVMRPFRRDPVRAGASVGLRMAALTVITFLPVIGCLAIYHLWTRGDLTSTTMALLLLTGVVLVNATSALESRAVFYVGATPFVLTTLAMIVHSAAVGKGSTAILAVCFGLFLFGAHAAWERIYMARKAELAARKEAETRRREAEEAVANRAAMAAIVSHELRSPLITVATGASLIEDGVPPHKITSAARTISDAARLMGKLLDDLLDRSKVEARAMALDVRDFELVSSMVDVARFWETAAQAKGLEFELPDAARGPIWVQGDPNRLRQILNNFLSNAIKFTDRGRIALRLSVQREGG</sequence>
<dbReference type="GO" id="GO:0000155">
    <property type="term" value="F:phosphorelay sensor kinase activity"/>
    <property type="evidence" value="ECO:0007669"/>
    <property type="project" value="InterPro"/>
</dbReference>
<dbReference type="SUPFAM" id="SSF55874">
    <property type="entry name" value="ATPase domain of HSP90 chaperone/DNA topoisomerase II/histidine kinase"/>
    <property type="match status" value="1"/>
</dbReference>
<evidence type="ECO:0000256" key="4">
    <source>
        <dbReference type="ARBA" id="ARBA00022777"/>
    </source>
</evidence>
<dbReference type="CDD" id="cd00082">
    <property type="entry name" value="HisKA"/>
    <property type="match status" value="1"/>
</dbReference>
<evidence type="ECO:0000256" key="3">
    <source>
        <dbReference type="ARBA" id="ARBA00022679"/>
    </source>
</evidence>
<feature type="domain" description="Histidine kinase" evidence="6">
    <location>
        <begin position="217"/>
        <end position="358"/>
    </location>
</feature>
<proteinExistence type="predicted"/>
<name>A0AB39KSG8_9CAUL</name>
<dbReference type="PROSITE" id="PS50109">
    <property type="entry name" value="HIS_KIN"/>
    <property type="match status" value="1"/>
</dbReference>
<dbReference type="InterPro" id="IPR036890">
    <property type="entry name" value="HATPase_C_sf"/>
</dbReference>
<reference evidence="7" key="1">
    <citation type="submission" date="2024-06" db="EMBL/GenBank/DDBJ databases">
        <title>Caulobacter inopinatus, sp. nov.</title>
        <authorList>
            <person name="Donachie S.P."/>
        </authorList>
    </citation>
    <scope>NUCLEOTIDE SEQUENCE</scope>
    <source>
        <strain evidence="7">73W</strain>
    </source>
</reference>
<dbReference type="PANTHER" id="PTHR43047">
    <property type="entry name" value="TWO-COMPONENT HISTIDINE PROTEIN KINASE"/>
    <property type="match status" value="1"/>
</dbReference>
<organism evidence="7">
    <name type="scientific">Caulobacter sp. 73W</name>
    <dbReference type="NCBI Taxonomy" id="3161137"/>
    <lineage>
        <taxon>Bacteria</taxon>
        <taxon>Pseudomonadati</taxon>
        <taxon>Pseudomonadota</taxon>
        <taxon>Alphaproteobacteria</taxon>
        <taxon>Caulobacterales</taxon>
        <taxon>Caulobacteraceae</taxon>
        <taxon>Caulobacter</taxon>
    </lineage>
</organism>
<gene>
    <name evidence="7" type="ORF">ABOZ73_19030</name>
</gene>
<dbReference type="PANTHER" id="PTHR43047:SF78">
    <property type="entry name" value="SENSORY_REGULATORY PROTEIN RPFC"/>
    <property type="match status" value="1"/>
</dbReference>
<dbReference type="EC" id="2.7.13.3" evidence="2"/>
<dbReference type="Gene3D" id="1.10.287.130">
    <property type="match status" value="1"/>
</dbReference>
<evidence type="ECO:0000256" key="2">
    <source>
        <dbReference type="ARBA" id="ARBA00012438"/>
    </source>
</evidence>
<dbReference type="InterPro" id="IPR003661">
    <property type="entry name" value="HisK_dim/P_dom"/>
</dbReference>
<dbReference type="Gene3D" id="3.30.565.10">
    <property type="entry name" value="Histidine kinase-like ATPase, C-terminal domain"/>
    <property type="match status" value="1"/>
</dbReference>
<dbReference type="InterPro" id="IPR036097">
    <property type="entry name" value="HisK_dim/P_sf"/>
</dbReference>
<keyword evidence="5" id="KW-0472">Membrane</keyword>
<keyword evidence="4 7" id="KW-0418">Kinase</keyword>